<comment type="subcellular location">
    <subcellularLocation>
        <location evidence="1">Cytoplasm</location>
        <location evidence="1">Cytoskeleton</location>
        <location evidence="1">Cilium axoneme</location>
    </subcellularLocation>
</comment>
<name>A0A1I8NZP3_STOCA</name>
<protein>
    <recommendedName>
        <fullName evidence="7">Outer dynein arm-docking complex subunit 4</fullName>
    </recommendedName>
    <alternativeName>
        <fullName evidence="8">Tetratricopeptide repeat protein 25</fullName>
    </alternativeName>
</protein>
<evidence type="ECO:0000256" key="1">
    <source>
        <dbReference type="ARBA" id="ARBA00004430"/>
    </source>
</evidence>
<dbReference type="PANTHER" id="PTHR23040:SF1">
    <property type="entry name" value="OUTER DYNEIN ARM-DOCKING COMPLEX SUBUNIT 4"/>
    <property type="match status" value="1"/>
</dbReference>
<sequence length="261" mass="30124">MPRKKPKEDTIEEIEQNIKLFCDQSKNHMKSREYEKALVGYNQALELNNTDINALVSRSKCYLLLGEASKALVDANLALTEDKNNIRAIYQKAESLYYLGQFEQSLMYFHRGARARPELNSFRLGVQKTQEAIENTIGVKNKTGTSTAPTKNKAKKSGDNTPKSHPNSSRPHRSRPTKSEMERRNARKLLGELCVDKEYLENLLKHPDLIRADTNTENISTFAKEAVEFLNKRQEFWRQQRPCNALPNHKNLPMDAMPRWF</sequence>
<dbReference type="VEuPathDB" id="VectorBase:SCAU003484"/>
<keyword evidence="5" id="KW-0206">Cytoskeleton</keyword>
<accession>A0A1I8NZP3</accession>
<keyword evidence="2" id="KW-0963">Cytoplasm</keyword>
<dbReference type="AlphaFoldDB" id="A0A1I8NZP3"/>
<dbReference type="Proteomes" id="UP000095300">
    <property type="component" value="Unassembled WGS sequence"/>
</dbReference>
<dbReference type="GO" id="GO:0005930">
    <property type="term" value="C:axoneme"/>
    <property type="evidence" value="ECO:0007669"/>
    <property type="project" value="UniProtKB-SubCell"/>
</dbReference>
<reference evidence="10" key="1">
    <citation type="submission" date="2020-05" db="UniProtKB">
        <authorList>
            <consortium name="EnsemblMetazoa"/>
        </authorList>
    </citation>
    <scope>IDENTIFICATION</scope>
    <source>
        <strain evidence="10">USDA</strain>
    </source>
</reference>
<proteinExistence type="predicted"/>
<feature type="region of interest" description="Disordered" evidence="9">
    <location>
        <begin position="135"/>
        <end position="183"/>
    </location>
</feature>
<evidence type="ECO:0000256" key="8">
    <source>
        <dbReference type="ARBA" id="ARBA00034143"/>
    </source>
</evidence>
<dbReference type="InterPro" id="IPR019734">
    <property type="entry name" value="TPR_rpt"/>
</dbReference>
<gene>
    <name evidence="10" type="primary">106094785</name>
</gene>
<keyword evidence="11" id="KW-1185">Reference proteome</keyword>
<evidence type="ECO:0000256" key="6">
    <source>
        <dbReference type="ARBA" id="ARBA00023273"/>
    </source>
</evidence>
<dbReference type="PANTHER" id="PTHR23040">
    <property type="match status" value="1"/>
</dbReference>
<evidence type="ECO:0000256" key="2">
    <source>
        <dbReference type="ARBA" id="ARBA00022490"/>
    </source>
</evidence>
<dbReference type="InterPro" id="IPR040111">
    <property type="entry name" value="ODAD4"/>
</dbReference>
<dbReference type="InterPro" id="IPR011990">
    <property type="entry name" value="TPR-like_helical_dom_sf"/>
</dbReference>
<keyword evidence="4" id="KW-0802">TPR repeat</keyword>
<dbReference type="SMART" id="SM00028">
    <property type="entry name" value="TPR"/>
    <property type="match status" value="3"/>
</dbReference>
<keyword evidence="6" id="KW-0966">Cell projection</keyword>
<evidence type="ECO:0000256" key="4">
    <source>
        <dbReference type="ARBA" id="ARBA00022803"/>
    </source>
</evidence>
<evidence type="ECO:0000313" key="11">
    <source>
        <dbReference type="Proteomes" id="UP000095300"/>
    </source>
</evidence>
<evidence type="ECO:0000256" key="9">
    <source>
        <dbReference type="SAM" id="MobiDB-lite"/>
    </source>
</evidence>
<dbReference type="OrthoDB" id="245563at2759"/>
<evidence type="ECO:0000256" key="5">
    <source>
        <dbReference type="ARBA" id="ARBA00023212"/>
    </source>
</evidence>
<evidence type="ECO:0000256" key="7">
    <source>
        <dbReference type="ARBA" id="ARBA00034139"/>
    </source>
</evidence>
<dbReference type="Gene3D" id="1.25.40.10">
    <property type="entry name" value="Tetratricopeptide repeat domain"/>
    <property type="match status" value="1"/>
</dbReference>
<dbReference type="EnsemblMetazoa" id="SCAU003484-RB">
    <property type="protein sequence ID" value="SCAU003484-PB"/>
    <property type="gene ID" value="SCAU003484"/>
</dbReference>
<evidence type="ECO:0000313" key="10">
    <source>
        <dbReference type="EnsemblMetazoa" id="SCAU003484-PB"/>
    </source>
</evidence>
<organism evidence="10 11">
    <name type="scientific">Stomoxys calcitrans</name>
    <name type="common">Stable fly</name>
    <name type="synonym">Conops calcitrans</name>
    <dbReference type="NCBI Taxonomy" id="35570"/>
    <lineage>
        <taxon>Eukaryota</taxon>
        <taxon>Metazoa</taxon>
        <taxon>Ecdysozoa</taxon>
        <taxon>Arthropoda</taxon>
        <taxon>Hexapoda</taxon>
        <taxon>Insecta</taxon>
        <taxon>Pterygota</taxon>
        <taxon>Neoptera</taxon>
        <taxon>Endopterygota</taxon>
        <taxon>Diptera</taxon>
        <taxon>Brachycera</taxon>
        <taxon>Muscomorpha</taxon>
        <taxon>Muscoidea</taxon>
        <taxon>Muscidae</taxon>
        <taxon>Stomoxys</taxon>
    </lineage>
</organism>
<evidence type="ECO:0000256" key="3">
    <source>
        <dbReference type="ARBA" id="ARBA00022737"/>
    </source>
</evidence>
<keyword evidence="3" id="KW-0677">Repeat</keyword>
<dbReference type="SUPFAM" id="SSF48452">
    <property type="entry name" value="TPR-like"/>
    <property type="match status" value="1"/>
</dbReference>